<dbReference type="EMBL" id="KZ678137">
    <property type="protein sequence ID" value="PSN65032.1"/>
    <property type="molecule type" value="Genomic_DNA"/>
</dbReference>
<accession>A0A2T2NHX1</accession>
<keyword evidence="4" id="KW-1185">Reference proteome</keyword>
<evidence type="ECO:0000313" key="3">
    <source>
        <dbReference type="EMBL" id="PSN65032.1"/>
    </source>
</evidence>
<reference evidence="3 4" key="1">
    <citation type="journal article" date="2018" name="Front. Microbiol.">
        <title>Genome-Wide Analysis of Corynespora cassiicola Leaf Fall Disease Putative Effectors.</title>
        <authorList>
            <person name="Lopez D."/>
            <person name="Ribeiro S."/>
            <person name="Label P."/>
            <person name="Fumanal B."/>
            <person name="Venisse J.S."/>
            <person name="Kohler A."/>
            <person name="de Oliveira R.R."/>
            <person name="Labutti K."/>
            <person name="Lipzen A."/>
            <person name="Lail K."/>
            <person name="Bauer D."/>
            <person name="Ohm R.A."/>
            <person name="Barry K.W."/>
            <person name="Spatafora J."/>
            <person name="Grigoriev I.V."/>
            <person name="Martin F.M."/>
            <person name="Pujade-Renaud V."/>
        </authorList>
    </citation>
    <scope>NUCLEOTIDE SEQUENCE [LARGE SCALE GENOMIC DNA]</scope>
    <source>
        <strain evidence="3 4">Philippines</strain>
    </source>
</reference>
<proteinExistence type="predicted"/>
<feature type="region of interest" description="Disordered" evidence="1">
    <location>
        <begin position="887"/>
        <end position="915"/>
    </location>
</feature>
<feature type="region of interest" description="Disordered" evidence="1">
    <location>
        <begin position="822"/>
        <end position="841"/>
    </location>
</feature>
<sequence>MDYYKLNELPETYKRCKAFTKDFQKWLSKEMVQRQIDPKQFQRAHGYDGKVKKQGYIPINAMVTIAKEILQSGVPLTDTSGLRDATDAIRLRKEVLQFYRLKNKDDDGHRHIIDVLANVLDIFNQTRESQRQFACEHDIVDETPVHIFVHFPNRDEIDDADDEFSLQEAQTSHASRAPKKAHAPVENPLADFEIQLEHEFQVLCFLYDFNQLRQVARSVWIDYKERKVELLTASTITDLAQAIIQQRVAGLIDELQSDGEDRTLWKIIRKLLLLMIAKGAPALDDAACANEEWRSLNPQIYDLLCIESLTELDAWWTHRNNDTANTPQPPHVRSRHFSFLAHFDRIRNLELKPPAFDKFTAGMVSKAAPEQEWLAFGFQVIIDVQNILFNDTRKVFTDIAEHTIRLSNLMREHIEYEDDRWGNENKPDYMTVGETKFSNVYLTALPMILDWVKQLLDEKTPAGMDLEPNFGTPVFVSLHPVLAGIVGGYFHRIYHGSAISKVTWFITALAHLYNACRQLFDIKVWPDLEFILKMHGGERIFVGNAPDNPDLFHSRLAIALCASSRMFSSDYHKWTRANPESRDKRGLRVYLPLESMIRDYYCDAPPDRWLSLHNLFAHLVNLGDKDNTPKSDDSEIVKQSLGDLQEVFASIAGTLRPKGWKKKIQKGKSPRVSAPNFSDNPNVHADSLYRANATLRDHELHASFDYLGFYRRAYDLVLRVRREVLCHYDQRSLLSDDSSNSQLLFDLFRSLKLHEKDPEIKTTGDEISVDVSPLDKLKYISMIMNETIAKEGRAELLLAKQAMRRDLDDHDLGEYAHFFETDEEEEEISLEPEGTQGTKPDAQVEIKPEARQSPYPKVDPAFATERIEEHLAPEISKFRQIVLNEPAYQPSTQADAPLPTLPESDEEKGDEPEAPQEARKLIVVIANGKATLPKPNDIEDPEAESAPSIKPAPIIIDLGSGSNEESDEEMGPATVGDFISKDEKMPCGDVQLPAKVELDSGKAFDAIITDCDAGSSPAVFPCRTPAKKRTRVHHRITYYRAISPARKTCVIRSQKHGVCFFKPIHRGGRKHRVLHACYESYAF</sequence>
<name>A0A2T2NHX1_CORCC</name>
<dbReference type="PANTHER" id="PTHR38795:SF1">
    <property type="entry name" value="DUF6604 DOMAIN-CONTAINING PROTEIN"/>
    <property type="match status" value="1"/>
</dbReference>
<dbReference type="OrthoDB" id="5238236at2759"/>
<dbReference type="STRING" id="1448308.A0A2T2NHX1"/>
<gene>
    <name evidence="3" type="ORF">BS50DRAFT_645011</name>
</gene>
<dbReference type="Pfam" id="PF20253">
    <property type="entry name" value="DUF6604"/>
    <property type="match status" value="1"/>
</dbReference>
<organism evidence="3 4">
    <name type="scientific">Corynespora cassiicola Philippines</name>
    <dbReference type="NCBI Taxonomy" id="1448308"/>
    <lineage>
        <taxon>Eukaryota</taxon>
        <taxon>Fungi</taxon>
        <taxon>Dikarya</taxon>
        <taxon>Ascomycota</taxon>
        <taxon>Pezizomycotina</taxon>
        <taxon>Dothideomycetes</taxon>
        <taxon>Pleosporomycetidae</taxon>
        <taxon>Pleosporales</taxon>
        <taxon>Corynesporascaceae</taxon>
        <taxon>Corynespora</taxon>
    </lineage>
</organism>
<feature type="domain" description="DUF6604" evidence="2">
    <location>
        <begin position="14"/>
        <end position="247"/>
    </location>
</feature>
<dbReference type="InterPro" id="IPR046539">
    <property type="entry name" value="DUF6604"/>
</dbReference>
<dbReference type="Proteomes" id="UP000240883">
    <property type="component" value="Unassembled WGS sequence"/>
</dbReference>
<dbReference type="AlphaFoldDB" id="A0A2T2NHX1"/>
<evidence type="ECO:0000259" key="2">
    <source>
        <dbReference type="Pfam" id="PF20253"/>
    </source>
</evidence>
<evidence type="ECO:0000256" key="1">
    <source>
        <dbReference type="SAM" id="MobiDB-lite"/>
    </source>
</evidence>
<evidence type="ECO:0000313" key="4">
    <source>
        <dbReference type="Proteomes" id="UP000240883"/>
    </source>
</evidence>
<dbReference type="PANTHER" id="PTHR38795">
    <property type="entry name" value="DUF6604 DOMAIN-CONTAINING PROTEIN"/>
    <property type="match status" value="1"/>
</dbReference>
<feature type="compositionally biased region" description="Acidic residues" evidence="1">
    <location>
        <begin position="903"/>
        <end position="914"/>
    </location>
</feature>
<protein>
    <recommendedName>
        <fullName evidence="2">DUF6604 domain-containing protein</fullName>
    </recommendedName>
</protein>